<dbReference type="SMART" id="SM00382">
    <property type="entry name" value="AAA"/>
    <property type="match status" value="1"/>
</dbReference>
<evidence type="ECO:0000313" key="6">
    <source>
        <dbReference type="Proteomes" id="UP000317494"/>
    </source>
</evidence>
<organism evidence="5 6">
    <name type="scientific">Synchytrium endobioticum</name>
    <dbReference type="NCBI Taxonomy" id="286115"/>
    <lineage>
        <taxon>Eukaryota</taxon>
        <taxon>Fungi</taxon>
        <taxon>Fungi incertae sedis</taxon>
        <taxon>Chytridiomycota</taxon>
        <taxon>Chytridiomycota incertae sedis</taxon>
        <taxon>Chytridiomycetes</taxon>
        <taxon>Synchytriales</taxon>
        <taxon>Synchytriaceae</taxon>
        <taxon>Synchytrium</taxon>
    </lineage>
</organism>
<keyword evidence="3" id="KW-0732">Signal</keyword>
<name>A0A507DCZ7_9FUNG</name>
<dbReference type="STRING" id="286115.A0A507DCZ7"/>
<dbReference type="AlphaFoldDB" id="A0A507DCZ7"/>
<keyword evidence="1" id="KW-0547">Nucleotide-binding</keyword>
<gene>
    <name evidence="5" type="ORF">SeMB42_g02876</name>
</gene>
<evidence type="ECO:0000256" key="2">
    <source>
        <dbReference type="ARBA" id="ARBA00022840"/>
    </source>
</evidence>
<evidence type="ECO:0000256" key="1">
    <source>
        <dbReference type="ARBA" id="ARBA00022741"/>
    </source>
</evidence>
<dbReference type="GO" id="GO:0005524">
    <property type="term" value="F:ATP binding"/>
    <property type="evidence" value="ECO:0007669"/>
    <property type="project" value="UniProtKB-KW"/>
</dbReference>
<proteinExistence type="predicted"/>
<evidence type="ECO:0000256" key="3">
    <source>
        <dbReference type="SAM" id="SignalP"/>
    </source>
</evidence>
<reference evidence="5 6" key="1">
    <citation type="journal article" date="2019" name="Sci. Rep.">
        <title>Comparative genomics of chytrid fungi reveal insights into the obligate biotrophic and pathogenic lifestyle of Synchytrium endobioticum.</title>
        <authorList>
            <person name="van de Vossenberg B.T.L.H."/>
            <person name="Warris S."/>
            <person name="Nguyen H.D.T."/>
            <person name="van Gent-Pelzer M.P.E."/>
            <person name="Joly D.L."/>
            <person name="van de Geest H.C."/>
            <person name="Bonants P.J.M."/>
            <person name="Smith D.S."/>
            <person name="Levesque C.A."/>
            <person name="van der Lee T.A.J."/>
        </authorList>
    </citation>
    <scope>NUCLEOTIDE SEQUENCE [LARGE SCALE GENOMIC DNA]</scope>
    <source>
        <strain evidence="5 6">MB42</strain>
    </source>
</reference>
<dbReference type="GO" id="GO:0016887">
    <property type="term" value="F:ATP hydrolysis activity"/>
    <property type="evidence" value="ECO:0007669"/>
    <property type="project" value="InterPro"/>
</dbReference>
<dbReference type="PROSITE" id="PS50893">
    <property type="entry name" value="ABC_TRANSPORTER_2"/>
    <property type="match status" value="1"/>
</dbReference>
<evidence type="ECO:0000313" key="5">
    <source>
        <dbReference type="EMBL" id="TPX48728.1"/>
    </source>
</evidence>
<dbReference type="VEuPathDB" id="FungiDB:SeMB42_g02876"/>
<comment type="caution">
    <text evidence="5">The sequence shown here is derived from an EMBL/GenBank/DDBJ whole genome shotgun (WGS) entry which is preliminary data.</text>
</comment>
<dbReference type="SUPFAM" id="SSF52540">
    <property type="entry name" value="P-loop containing nucleoside triphosphate hydrolases"/>
    <property type="match status" value="1"/>
</dbReference>
<dbReference type="Proteomes" id="UP000317494">
    <property type="component" value="Unassembled WGS sequence"/>
</dbReference>
<feature type="domain" description="ABC transporter" evidence="4">
    <location>
        <begin position="41"/>
        <end position="264"/>
    </location>
</feature>
<dbReference type="Pfam" id="PF00005">
    <property type="entry name" value="ABC_tran"/>
    <property type="match status" value="1"/>
</dbReference>
<sequence length="326" mass="37023">MPRARTHARTLLLTATMSLLPPLVHPPKEPINGALSKDLPIEVRSLDFSFGGPQVLTNLSLSLPHGSRCLLVGHNGSGKSTLLKILAGKRLTRSEAFILGHRCFFDAPPGVTYLGTEWAGNPIVRRDVPVSRLLKSLNAETYQERCSELLDILDVDPGWHMHQVSDGQRRRVQIVLGLMAPWQVLLLDEVTVDLDVLVRSELLRWLKKETEQRNCTILYATHIYDGLGNWPTAVAHMNNGEIIHFRDIADPAGFPELEAAKSRGREEVIWNSPLLTVAEDWLREDFKKRDANRHPETRTMSRWDMLSENMKQYGDKFYNYWTSAET</sequence>
<dbReference type="Gene3D" id="3.40.50.300">
    <property type="entry name" value="P-loop containing nucleotide triphosphate hydrolases"/>
    <property type="match status" value="1"/>
</dbReference>
<dbReference type="InterPro" id="IPR003593">
    <property type="entry name" value="AAA+_ATPase"/>
</dbReference>
<feature type="chain" id="PRO_5021289100" description="ABC transporter domain-containing protein" evidence="3">
    <location>
        <begin position="27"/>
        <end position="326"/>
    </location>
</feature>
<accession>A0A507DCZ7</accession>
<feature type="signal peptide" evidence="3">
    <location>
        <begin position="1"/>
        <end position="26"/>
    </location>
</feature>
<keyword evidence="2" id="KW-0067">ATP-binding</keyword>
<dbReference type="PANTHER" id="PTHR43158:SF2">
    <property type="entry name" value="SKFA PEPTIDE EXPORT ATP-BINDING PROTEIN SKFE"/>
    <property type="match status" value="1"/>
</dbReference>
<dbReference type="InterPro" id="IPR027417">
    <property type="entry name" value="P-loop_NTPase"/>
</dbReference>
<keyword evidence="6" id="KW-1185">Reference proteome</keyword>
<protein>
    <recommendedName>
        <fullName evidence="4">ABC transporter domain-containing protein</fullName>
    </recommendedName>
</protein>
<dbReference type="InterPro" id="IPR003439">
    <property type="entry name" value="ABC_transporter-like_ATP-bd"/>
</dbReference>
<evidence type="ECO:0000259" key="4">
    <source>
        <dbReference type="PROSITE" id="PS50893"/>
    </source>
</evidence>
<dbReference type="PANTHER" id="PTHR43158">
    <property type="entry name" value="SKFA PEPTIDE EXPORT ATP-BINDING PROTEIN SKFE"/>
    <property type="match status" value="1"/>
</dbReference>
<dbReference type="EMBL" id="QEAN01000095">
    <property type="protein sequence ID" value="TPX48728.1"/>
    <property type="molecule type" value="Genomic_DNA"/>
</dbReference>